<sequence length="96" mass="11035">MARLFIRHQPVMCTVQQGKTSNHVFLVRRDVLTAHGIRLDSYLLDCAYVCVAHDGQIWAARNLWARPDSLIVRLQCVLMEDQPCVQQMLLADMILN</sequence>
<dbReference type="Proteomes" id="UP000252224">
    <property type="component" value="Segment"/>
</dbReference>
<protein>
    <submittedName>
        <fullName evidence="1">Uncharacterized protein</fullName>
    </submittedName>
</protein>
<organism evidence="1 2">
    <name type="scientific">Pseudomonas phage phCDa</name>
    <dbReference type="NCBI Taxonomy" id="2268587"/>
    <lineage>
        <taxon>Viruses</taxon>
        <taxon>Duplodnaviria</taxon>
        <taxon>Heunggongvirae</taxon>
        <taxon>Uroviricota</taxon>
        <taxon>Caudoviricetes</taxon>
        <taxon>Schitoviridae</taxon>
        <taxon>Shizishanvirus</taxon>
        <taxon>Shizishanvirus phCDa</taxon>
    </lineage>
</organism>
<evidence type="ECO:0000313" key="1">
    <source>
        <dbReference type="EMBL" id="AXC36496.1"/>
    </source>
</evidence>
<reference evidence="1 2" key="1">
    <citation type="submission" date="2018-05" db="EMBL/GenBank/DDBJ databases">
        <title>Genomic characterization of a novel Pseudomonas phage phCDa.</title>
        <authorList>
            <person name="Chen C."/>
            <person name="Lu D."/>
            <person name="Wang J."/>
            <person name="Fu R."/>
        </authorList>
    </citation>
    <scope>NUCLEOTIDE SEQUENCE [LARGE SCALE GENOMIC DNA]</scope>
</reference>
<dbReference type="EMBL" id="MH382836">
    <property type="protein sequence ID" value="AXC36496.1"/>
    <property type="molecule type" value="Genomic_DNA"/>
</dbReference>
<keyword evidence="2" id="KW-1185">Reference proteome</keyword>
<evidence type="ECO:0000313" key="2">
    <source>
        <dbReference type="Proteomes" id="UP000252224"/>
    </source>
</evidence>
<name>A0A2Z5H9Y1_9CAUD</name>
<accession>A0A2Z5H9Y1</accession>
<gene>
    <name evidence="1" type="ORF">phCDa_52</name>
</gene>
<proteinExistence type="predicted"/>